<evidence type="ECO:0000256" key="9">
    <source>
        <dbReference type="ARBA" id="ARBA00066884"/>
    </source>
</evidence>
<dbReference type="GO" id="GO:0005524">
    <property type="term" value="F:ATP binding"/>
    <property type="evidence" value="ECO:0007669"/>
    <property type="project" value="UniProtKB-KW"/>
</dbReference>
<dbReference type="InterPro" id="IPR000594">
    <property type="entry name" value="ThiF_NAD_FAD-bd"/>
</dbReference>
<dbReference type="GO" id="GO:0005829">
    <property type="term" value="C:cytosol"/>
    <property type="evidence" value="ECO:0007669"/>
    <property type="project" value="TreeGrafter"/>
</dbReference>
<dbReference type="AlphaFoldDB" id="A0A1M7Z3J1"/>
<dbReference type="GO" id="GO:0008641">
    <property type="term" value="F:ubiquitin-like modifier activating enzyme activity"/>
    <property type="evidence" value="ECO:0007669"/>
    <property type="project" value="InterPro"/>
</dbReference>
<dbReference type="Proteomes" id="UP000184600">
    <property type="component" value="Unassembled WGS sequence"/>
</dbReference>
<accession>A0A1M7Z3J1</accession>
<evidence type="ECO:0000256" key="7">
    <source>
        <dbReference type="ARBA" id="ARBA00055169"/>
    </source>
</evidence>
<dbReference type="Gene3D" id="3.40.50.720">
    <property type="entry name" value="NAD(P)-binding Rossmann-like Domain"/>
    <property type="match status" value="1"/>
</dbReference>
<evidence type="ECO:0000259" key="14">
    <source>
        <dbReference type="Pfam" id="PF00899"/>
    </source>
</evidence>
<evidence type="ECO:0000256" key="6">
    <source>
        <dbReference type="ARBA" id="ARBA00052218"/>
    </source>
</evidence>
<dbReference type="NCBIfam" id="NF004281">
    <property type="entry name" value="PRK05690.1"/>
    <property type="match status" value="1"/>
</dbReference>
<evidence type="ECO:0000256" key="12">
    <source>
        <dbReference type="ARBA" id="ARBA00075328"/>
    </source>
</evidence>
<evidence type="ECO:0000256" key="3">
    <source>
        <dbReference type="ARBA" id="ARBA00022679"/>
    </source>
</evidence>
<evidence type="ECO:0000256" key="8">
    <source>
        <dbReference type="ARBA" id="ARBA00063809"/>
    </source>
</evidence>
<keyword evidence="16" id="KW-1185">Reference proteome</keyword>
<evidence type="ECO:0000256" key="5">
    <source>
        <dbReference type="ARBA" id="ARBA00022840"/>
    </source>
</evidence>
<dbReference type="InterPro" id="IPR035985">
    <property type="entry name" value="Ubiquitin-activating_enz"/>
</dbReference>
<evidence type="ECO:0000256" key="1">
    <source>
        <dbReference type="ARBA" id="ARBA00005046"/>
    </source>
</evidence>
<dbReference type="Pfam" id="PF00899">
    <property type="entry name" value="ThiF"/>
    <property type="match status" value="1"/>
</dbReference>
<evidence type="ECO:0000256" key="11">
    <source>
        <dbReference type="ARBA" id="ARBA00075110"/>
    </source>
</evidence>
<comment type="similarity">
    <text evidence="2">Belongs to the HesA/MoeB/ThiF family.</text>
</comment>
<organism evidence="15 16">
    <name type="scientific">Vibrio quintilis</name>
    <dbReference type="NCBI Taxonomy" id="1117707"/>
    <lineage>
        <taxon>Bacteria</taxon>
        <taxon>Pseudomonadati</taxon>
        <taxon>Pseudomonadota</taxon>
        <taxon>Gammaproteobacteria</taxon>
        <taxon>Vibrionales</taxon>
        <taxon>Vibrionaceae</taxon>
        <taxon>Vibrio</taxon>
    </lineage>
</organism>
<dbReference type="PANTHER" id="PTHR10953">
    <property type="entry name" value="UBIQUITIN-ACTIVATING ENZYME E1"/>
    <property type="match status" value="1"/>
</dbReference>
<keyword evidence="3 15" id="KW-0808">Transferase</keyword>
<dbReference type="InterPro" id="IPR012730">
    <property type="entry name" value="Mopterin_Synthase_Sase_MoeB"/>
</dbReference>
<gene>
    <name evidence="15" type="primary">moeB</name>
    <name evidence="15" type="ORF">VQ7734_05145</name>
</gene>
<comment type="pathway">
    <text evidence="1">Cofactor biosynthesis; molybdopterin biosynthesis.</text>
</comment>
<dbReference type="InterPro" id="IPR045886">
    <property type="entry name" value="ThiF/MoeB/HesA"/>
</dbReference>
<proteinExistence type="inferred from homology"/>
<dbReference type="GO" id="GO:0008146">
    <property type="term" value="F:sulfotransferase activity"/>
    <property type="evidence" value="ECO:0007669"/>
    <property type="project" value="TreeGrafter"/>
</dbReference>
<dbReference type="CDD" id="cd00757">
    <property type="entry name" value="ThiF_MoeB_HesA_family"/>
    <property type="match status" value="1"/>
</dbReference>
<dbReference type="FunFam" id="3.40.50.720:FF:000033">
    <property type="entry name" value="Adenylyltransferase and sulfurtransferase MOCS3"/>
    <property type="match status" value="1"/>
</dbReference>
<dbReference type="RefSeq" id="WP_234976493.1">
    <property type="nucleotide sequence ID" value="NZ_AP024898.1"/>
</dbReference>
<evidence type="ECO:0000256" key="4">
    <source>
        <dbReference type="ARBA" id="ARBA00022741"/>
    </source>
</evidence>
<protein>
    <recommendedName>
        <fullName evidence="10">Molybdopterin-synthase adenylyltransferase</fullName>
        <ecNumber evidence="9">2.7.7.80</ecNumber>
    </recommendedName>
    <alternativeName>
        <fullName evidence="13">MoaD protein adenylase</fullName>
    </alternativeName>
    <alternativeName>
        <fullName evidence="11">Molybdopterin-converting factor subunit 1 adenylase</fullName>
    </alternativeName>
    <alternativeName>
        <fullName evidence="12">Sulfur carrier protein MoaD adenylyltransferase</fullName>
    </alternativeName>
</protein>
<comment type="catalytic activity">
    <reaction evidence="6">
        <text>[molybdopterin-synthase sulfur-carrier protein]-C-terminal Gly-Gly + ATP + H(+) = [molybdopterin-synthase sulfur-carrier protein]-C-terminal Gly-Gly-AMP + diphosphate</text>
        <dbReference type="Rhea" id="RHEA:43616"/>
        <dbReference type="Rhea" id="RHEA-COMP:12159"/>
        <dbReference type="Rhea" id="RHEA-COMP:12202"/>
        <dbReference type="ChEBI" id="CHEBI:15378"/>
        <dbReference type="ChEBI" id="CHEBI:30616"/>
        <dbReference type="ChEBI" id="CHEBI:33019"/>
        <dbReference type="ChEBI" id="CHEBI:90618"/>
        <dbReference type="ChEBI" id="CHEBI:90778"/>
        <dbReference type="EC" id="2.7.7.80"/>
    </reaction>
</comment>
<comment type="function">
    <text evidence="7">Catalyzes the adenylation by ATP of the carboxyl group of the C-terminal glycine of sulfur carrier protein MoaD.</text>
</comment>
<keyword evidence="4" id="KW-0547">Nucleotide-binding</keyword>
<sequence length="261" mass="28844">MKKPMHPEPTLPELSDEEILRYNRHISLKDFDFSGQESLKSSRVLIIGAGGLGCASSQYLACAGVGVITLVDDDQVELSNLQRQVLHTDQDIGRFKVESAGESLQLLNPHIDVRTVNQRLPDEKLAGLIQAHDVVIDASDNLDTRNQINQQCFLHKIPLISGAAIRMEGFLSVFTYQENEPCYQCFSHLFGSHAPTCAENGVLSPVVGIIGSMQALEAIKVLANYGRPLNNKVLLFDAFKMAWREMKLPQNPLCPVCSSID</sequence>
<dbReference type="NCBIfam" id="TIGR02355">
    <property type="entry name" value="moeB"/>
    <property type="match status" value="1"/>
</dbReference>
<evidence type="ECO:0000313" key="16">
    <source>
        <dbReference type="Proteomes" id="UP000184600"/>
    </source>
</evidence>
<dbReference type="EC" id="2.7.7.80" evidence="9"/>
<comment type="subunit">
    <text evidence="8">Homodimer. Forms a stable heterotetrameric complex of 2 MoeB and 2 MoaD during adenylation of MoaD.</text>
</comment>
<evidence type="ECO:0000256" key="2">
    <source>
        <dbReference type="ARBA" id="ARBA00009919"/>
    </source>
</evidence>
<evidence type="ECO:0000256" key="10">
    <source>
        <dbReference type="ARBA" id="ARBA00073635"/>
    </source>
</evidence>
<dbReference type="EMBL" id="FRFG01000124">
    <property type="protein sequence ID" value="SHO59360.1"/>
    <property type="molecule type" value="Genomic_DNA"/>
</dbReference>
<evidence type="ECO:0000313" key="15">
    <source>
        <dbReference type="EMBL" id="SHO59360.1"/>
    </source>
</evidence>
<dbReference type="STRING" id="1117707.VQ7734_05145"/>
<dbReference type="PANTHER" id="PTHR10953:SF194">
    <property type="entry name" value="MOLYBDOPTERIN-SYNTHASE ADENYLYLTRANSFERASE"/>
    <property type="match status" value="1"/>
</dbReference>
<reference evidence="16" key="1">
    <citation type="submission" date="2016-12" db="EMBL/GenBank/DDBJ databases">
        <authorList>
            <person name="Rodrigo-Torres L."/>
            <person name="Arahal R.D."/>
            <person name="Lucena T."/>
        </authorList>
    </citation>
    <scope>NUCLEOTIDE SEQUENCE [LARGE SCALE GENOMIC DNA]</scope>
</reference>
<dbReference type="GO" id="GO:0061605">
    <property type="term" value="F:molybdopterin-synthase adenylyltransferase activity"/>
    <property type="evidence" value="ECO:0007669"/>
    <property type="project" value="UniProtKB-EC"/>
</dbReference>
<keyword evidence="5" id="KW-0067">ATP-binding</keyword>
<dbReference type="SUPFAM" id="SSF69572">
    <property type="entry name" value="Activating enzymes of the ubiquitin-like proteins"/>
    <property type="match status" value="1"/>
</dbReference>
<keyword evidence="15" id="KW-0548">Nucleotidyltransferase</keyword>
<name>A0A1M7Z3J1_9VIBR</name>
<dbReference type="GO" id="GO:0004792">
    <property type="term" value="F:thiosulfate-cyanide sulfurtransferase activity"/>
    <property type="evidence" value="ECO:0007669"/>
    <property type="project" value="TreeGrafter"/>
</dbReference>
<dbReference type="GO" id="GO:0006777">
    <property type="term" value="P:Mo-molybdopterin cofactor biosynthetic process"/>
    <property type="evidence" value="ECO:0007669"/>
    <property type="project" value="InterPro"/>
</dbReference>
<feature type="domain" description="THIF-type NAD/FAD binding fold" evidence="14">
    <location>
        <begin position="22"/>
        <end position="256"/>
    </location>
</feature>
<evidence type="ECO:0000256" key="13">
    <source>
        <dbReference type="ARBA" id="ARBA00078531"/>
    </source>
</evidence>